<dbReference type="GO" id="GO:0016616">
    <property type="term" value="F:oxidoreductase activity, acting on the CH-OH group of donors, NAD or NADP as acceptor"/>
    <property type="evidence" value="ECO:0007669"/>
    <property type="project" value="TreeGrafter"/>
</dbReference>
<feature type="domain" description="Ketoreductase" evidence="3">
    <location>
        <begin position="12"/>
        <end position="190"/>
    </location>
</feature>
<accession>A0A917ZHE2</accession>
<dbReference type="SUPFAM" id="SSF51735">
    <property type="entry name" value="NAD(P)-binding Rossmann-fold domains"/>
    <property type="match status" value="1"/>
</dbReference>
<evidence type="ECO:0000256" key="2">
    <source>
        <dbReference type="ARBA" id="ARBA00023002"/>
    </source>
</evidence>
<evidence type="ECO:0000259" key="3">
    <source>
        <dbReference type="SMART" id="SM00822"/>
    </source>
</evidence>
<evidence type="ECO:0000313" key="5">
    <source>
        <dbReference type="Proteomes" id="UP000646523"/>
    </source>
</evidence>
<organism evidence="4 5">
    <name type="scientific">Nonomuraea cavernae</name>
    <dbReference type="NCBI Taxonomy" id="2045107"/>
    <lineage>
        <taxon>Bacteria</taxon>
        <taxon>Bacillati</taxon>
        <taxon>Actinomycetota</taxon>
        <taxon>Actinomycetes</taxon>
        <taxon>Streptosporangiales</taxon>
        <taxon>Streptosporangiaceae</taxon>
        <taxon>Nonomuraea</taxon>
    </lineage>
</organism>
<dbReference type="InterPro" id="IPR036291">
    <property type="entry name" value="NAD(P)-bd_dom_sf"/>
</dbReference>
<proteinExistence type="inferred from homology"/>
<dbReference type="InterPro" id="IPR002347">
    <property type="entry name" value="SDR_fam"/>
</dbReference>
<dbReference type="PANTHER" id="PTHR42760:SF40">
    <property type="entry name" value="3-OXOACYL-[ACYL-CARRIER-PROTEIN] REDUCTASE, CHLOROPLASTIC"/>
    <property type="match status" value="1"/>
</dbReference>
<comment type="similarity">
    <text evidence="1">Belongs to the short-chain dehydrogenases/reductases (SDR) family.</text>
</comment>
<evidence type="ECO:0000256" key="1">
    <source>
        <dbReference type="ARBA" id="ARBA00006484"/>
    </source>
</evidence>
<dbReference type="NCBIfam" id="NF009466">
    <property type="entry name" value="PRK12826.1-2"/>
    <property type="match status" value="1"/>
</dbReference>
<dbReference type="FunFam" id="3.40.50.720:FF:000084">
    <property type="entry name" value="Short-chain dehydrogenase reductase"/>
    <property type="match status" value="1"/>
</dbReference>
<dbReference type="AlphaFoldDB" id="A0A917ZHE2"/>
<dbReference type="PRINTS" id="PR00081">
    <property type="entry name" value="GDHRDH"/>
</dbReference>
<comment type="caution">
    <text evidence="4">The sequence shown here is derived from an EMBL/GenBank/DDBJ whole genome shotgun (WGS) entry which is preliminary data.</text>
</comment>
<reference evidence="4" key="2">
    <citation type="submission" date="2020-09" db="EMBL/GenBank/DDBJ databases">
        <authorList>
            <person name="Sun Q."/>
            <person name="Zhou Y."/>
        </authorList>
    </citation>
    <scope>NUCLEOTIDE SEQUENCE</scope>
    <source>
        <strain evidence="4">CGMCC 4.7368</strain>
    </source>
</reference>
<dbReference type="PRINTS" id="PR00080">
    <property type="entry name" value="SDRFAMILY"/>
</dbReference>
<reference evidence="4" key="1">
    <citation type="journal article" date="2014" name="Int. J. Syst. Evol. Microbiol.">
        <title>Complete genome sequence of Corynebacterium casei LMG S-19264T (=DSM 44701T), isolated from a smear-ripened cheese.</title>
        <authorList>
            <consortium name="US DOE Joint Genome Institute (JGI-PGF)"/>
            <person name="Walter F."/>
            <person name="Albersmeier A."/>
            <person name="Kalinowski J."/>
            <person name="Ruckert C."/>
        </authorList>
    </citation>
    <scope>NUCLEOTIDE SEQUENCE</scope>
    <source>
        <strain evidence="4">CGMCC 4.7368</strain>
    </source>
</reference>
<protein>
    <submittedName>
        <fullName evidence="4">Short-chain dehydrogenase</fullName>
    </submittedName>
</protein>
<evidence type="ECO:0000313" key="4">
    <source>
        <dbReference type="EMBL" id="GGO82174.1"/>
    </source>
</evidence>
<keyword evidence="2" id="KW-0560">Oxidoreductase</keyword>
<keyword evidence="5" id="KW-1185">Reference proteome</keyword>
<dbReference type="GO" id="GO:0030497">
    <property type="term" value="P:fatty acid elongation"/>
    <property type="evidence" value="ECO:0007669"/>
    <property type="project" value="TreeGrafter"/>
</dbReference>
<gene>
    <name evidence="4" type="ORF">GCM10012289_72820</name>
</gene>
<dbReference type="Pfam" id="PF13561">
    <property type="entry name" value="adh_short_C2"/>
    <property type="match status" value="1"/>
</dbReference>
<dbReference type="EMBL" id="BMNH01000041">
    <property type="protein sequence ID" value="GGO82174.1"/>
    <property type="molecule type" value="Genomic_DNA"/>
</dbReference>
<dbReference type="PANTHER" id="PTHR42760">
    <property type="entry name" value="SHORT-CHAIN DEHYDROGENASES/REDUCTASES FAMILY MEMBER"/>
    <property type="match status" value="1"/>
</dbReference>
<sequence length="247" mass="26079">MTTENPMRLNGRNALVTGGARGIGRAIVLDLARAGANVVTCTRQGGEPAQTLAKELQAIGGEHHVATADVTRQEDIDALVGECERRWGRIDIVVNNAGAISHVPFAELDAAEWHRVVDTGLTATAMVIQRALPLMGEGGSIINIGSKVATVGLPLRAHYTAAKAGLIGLTRSLTKELGERGIRVNLVAPGPIETEAGVPDEVRERYRRLIALGRMGRPEEIATVVTFLAGEQSAFVNGETINVDGGI</sequence>
<dbReference type="Proteomes" id="UP000646523">
    <property type="component" value="Unassembled WGS sequence"/>
</dbReference>
<dbReference type="SMART" id="SM00822">
    <property type="entry name" value="PKS_KR"/>
    <property type="match status" value="1"/>
</dbReference>
<dbReference type="Gene3D" id="3.40.50.720">
    <property type="entry name" value="NAD(P)-binding Rossmann-like Domain"/>
    <property type="match status" value="1"/>
</dbReference>
<name>A0A917ZHE2_9ACTN</name>
<dbReference type="InterPro" id="IPR057326">
    <property type="entry name" value="KR_dom"/>
</dbReference>